<comment type="similarity">
    <text evidence="10">Belongs to the RecC family.</text>
</comment>
<evidence type="ECO:0000256" key="10">
    <source>
        <dbReference type="HAMAP-Rule" id="MF_01486"/>
    </source>
</evidence>
<keyword evidence="13" id="KW-1185">Reference proteome</keyword>
<dbReference type="EMBL" id="CP027860">
    <property type="protein sequence ID" value="AVP99332.1"/>
    <property type="molecule type" value="Genomic_DNA"/>
</dbReference>
<dbReference type="InterPro" id="IPR013986">
    <property type="entry name" value="DExx_box_DNA_helicase_dom_sf"/>
</dbReference>
<comment type="subunit">
    <text evidence="10">Heterotrimer of RecB, RecC and RecD. All subunits contribute to DNA-binding.</text>
</comment>
<dbReference type="GO" id="GO:0008854">
    <property type="term" value="F:exodeoxyribonuclease V activity"/>
    <property type="evidence" value="ECO:0007669"/>
    <property type="project" value="InterPro"/>
</dbReference>
<keyword evidence="2 10" id="KW-0547">Nucleotide-binding</keyword>
<dbReference type="Gene3D" id="1.10.10.160">
    <property type="match status" value="1"/>
</dbReference>
<dbReference type="Proteomes" id="UP000241074">
    <property type="component" value="Chromosome"/>
</dbReference>
<comment type="miscellaneous">
    <text evidence="10">In the RecBCD complex, RecB has a slow 3'-5' helicase, an exonuclease activity and loads RecA onto ssDNA, RecD has a fast 5'-3' helicase activity, while RecC stimulates the ATPase and processivity of the RecB helicase and contributes to recognition of the Chi site.</text>
</comment>
<dbReference type="GO" id="GO:0003678">
    <property type="term" value="F:DNA helicase activity"/>
    <property type="evidence" value="ECO:0007669"/>
    <property type="project" value="UniProtKB-UniRule"/>
</dbReference>
<keyword evidence="7 10" id="KW-0067">ATP-binding</keyword>
<evidence type="ECO:0000256" key="8">
    <source>
        <dbReference type="ARBA" id="ARBA00023125"/>
    </source>
</evidence>
<evidence type="ECO:0000256" key="7">
    <source>
        <dbReference type="ARBA" id="ARBA00022840"/>
    </source>
</evidence>
<keyword evidence="5 10" id="KW-0347">Helicase</keyword>
<dbReference type="Pfam" id="PF04257">
    <property type="entry name" value="Exonuc_V_gamma"/>
    <property type="match status" value="1"/>
</dbReference>
<dbReference type="OrthoDB" id="9762834at2"/>
<evidence type="ECO:0000256" key="3">
    <source>
        <dbReference type="ARBA" id="ARBA00022763"/>
    </source>
</evidence>
<dbReference type="HAMAP" id="MF_01486">
    <property type="entry name" value="RecC"/>
    <property type="match status" value="1"/>
</dbReference>
<keyword evidence="8 10" id="KW-0238">DNA-binding</keyword>
<evidence type="ECO:0000256" key="9">
    <source>
        <dbReference type="ARBA" id="ARBA00023204"/>
    </source>
</evidence>
<evidence type="ECO:0000256" key="2">
    <source>
        <dbReference type="ARBA" id="ARBA00022741"/>
    </source>
</evidence>
<keyword evidence="3 10" id="KW-0227">DNA damage</keyword>
<evidence type="ECO:0000256" key="1">
    <source>
        <dbReference type="ARBA" id="ARBA00022722"/>
    </source>
</evidence>
<dbReference type="RefSeq" id="WP_106893250.1">
    <property type="nucleotide sequence ID" value="NZ_CP027860.1"/>
</dbReference>
<reference evidence="12 13" key="2">
    <citation type="submission" date="2018-03" db="EMBL/GenBank/DDBJ databases">
        <authorList>
            <person name="Keele B.F."/>
        </authorList>
    </citation>
    <scope>NUCLEOTIDE SEQUENCE [LARGE SCALE GENOMIC DNA]</scope>
    <source>
        <strain evidence="12 13">D13</strain>
    </source>
</reference>
<evidence type="ECO:0000256" key="4">
    <source>
        <dbReference type="ARBA" id="ARBA00022801"/>
    </source>
</evidence>
<sequence>MSFIVRHAARLEWLADALSADLAAHQPAQAFAMQTIIVAHPGMSRWLRAALAERSPAGIAAGYEFLLPGEWLERLSVVDPDLLSDKPELLHWLLYDLLSQAPFDSRPYSEPGQSAVRRFRRAGALAELFHRYSIYRADWIDAFERGQSIEPQAALWRTLKEMLGAETRTTRISRQRHALKVDTTRRDDLWVFGLNHCPPDLLELFRLYGQRAQVRWYFQNPCREFWLDLYQPRQLTKAQIAKQAGYAESGPPLLSQLGTSGRDLFEALLDVADQDEELAAEWPEQQTRLALLQTAIHQNQAKPRWPADAHDHSLVIHACSTEWGELEAVREALDRAVLDAPDLRPDEVLIMAVDPSAYRPWLHAVFSASAPAWPIRVADLNWLEHDPWFQLLETLLTKADAPIRRSVWLAVLRHPEVSRHWHIDPALLDKLEQALDRVHASFGWDGADRGDGSDQHSLGAGLGRLWSRYAADTALEPWTLVGLEASLLARAESVLALLHAWHKLAQNDHSLTRWCQLLRRWLARLLGPIDAEFRAPREVLASLLAGLEQEALLTECHTPLPISAFAECLRDRLRQPAAEAPTPAGGIRFSGLVPFRSLPFRFIAVLGLNADQFPRQDPGLGPDDLLKWSPRQRLDRDRRVEDRYLFLEAILNAREWLHLSYVSKAAKDGSEQAPSNLLMELAQVLDVAEGAPQRSLEKTPVRSWWRHGPLLPHAPERFERGSFASAWLPAARRLAQGTTDAPDWEAARLRAVEGAPERLSLHDLLDFVAHPGRWFVQRRLGIRFDEGREADPDLEPLRLKSRGTSRLERELLEASLSAGHVLEQVPERWHELAELPAGRLGEMSFAALRDTCAERWKQVTPEVLQAWQAPTRVLPIDFGLVHGELTLRGDALVLSDPYLNPGRVMSALLALRLAAASDRRPKQLVVIAEWKRPTAPRLHHGMRLPSVIHIPVSDSNAPALCEPYVSACRNAYHAPLLLPLEAAQSAWNYVEADPSARVREAEKAFESNAYSGRNDWCWRLLTRGTPLFTDALLAQQFLDQAAAWFAPVFEQMQPYGPANASKK</sequence>
<evidence type="ECO:0000313" key="13">
    <source>
        <dbReference type="Proteomes" id="UP000241074"/>
    </source>
</evidence>
<dbReference type="Pfam" id="PF17946">
    <property type="entry name" value="RecC_C"/>
    <property type="match status" value="1"/>
</dbReference>
<dbReference type="GO" id="GO:0003677">
    <property type="term" value="F:DNA binding"/>
    <property type="evidence" value="ECO:0007669"/>
    <property type="project" value="UniProtKB-UniRule"/>
</dbReference>
<name>A0A2P1PWX0_9GAMM</name>
<dbReference type="PANTHER" id="PTHR30591:SF1">
    <property type="entry name" value="RECBCD ENZYME SUBUNIT RECC"/>
    <property type="match status" value="1"/>
</dbReference>
<accession>A0A2P1PWX0</accession>
<protein>
    <recommendedName>
        <fullName evidence="10">RecBCD enzyme subunit RecC</fullName>
    </recommendedName>
    <alternativeName>
        <fullName evidence="10">Exonuclease V subunit RecC</fullName>
        <shortName evidence="10">ExoV subunit RecC</shortName>
    </alternativeName>
    <alternativeName>
        <fullName evidence="10">Helicase/nuclease RecBCD subunit RecC</fullName>
    </alternativeName>
</protein>
<proteinExistence type="inferred from homology"/>
<dbReference type="SUPFAM" id="SSF52540">
    <property type="entry name" value="P-loop containing nucleoside triphosphate hydrolases"/>
    <property type="match status" value="2"/>
</dbReference>
<comment type="function">
    <text evidence="10">A helicase/nuclease that prepares dsDNA breaks (DSB) for recombinational DNA repair. Binds to DSBs and unwinds DNA via a highly rapid and processive ATP-dependent bidirectional helicase activity. Unwinds dsDNA until it encounters a Chi (crossover hotspot instigator) sequence from the 3' direction. Cuts ssDNA a few nucleotides 3' to the Chi site. The properties and activities of the enzyme are changed at Chi. The Chi-altered holoenzyme produces a long 3'-ssDNA overhang and facilitates RecA-binding to the ssDNA for homologous DNA recombination and repair. Holoenzyme degrades any linearized DNA that is unable to undergo homologous recombination. In the holoenzyme this subunit recognizes the wild-type Chi sequence, and when added to isolated RecB increases its ATP-dependent helicase processivity.</text>
</comment>
<keyword evidence="1 10" id="KW-0540">Nuclease</keyword>
<reference evidence="12 13" key="1">
    <citation type="submission" date="2018-03" db="EMBL/GenBank/DDBJ databases">
        <title>Ahniella affigens gen. nov., sp. nov., a gammaproteobacterium isolated from sandy soil near a stream.</title>
        <authorList>
            <person name="Ko Y."/>
            <person name="Kim J.-H."/>
        </authorList>
    </citation>
    <scope>NUCLEOTIDE SEQUENCE [LARGE SCALE GENOMIC DNA]</scope>
    <source>
        <strain evidence="12 13">D13</strain>
    </source>
</reference>
<dbReference type="SUPFAM" id="SSF52980">
    <property type="entry name" value="Restriction endonuclease-like"/>
    <property type="match status" value="1"/>
</dbReference>
<dbReference type="GO" id="GO:0005524">
    <property type="term" value="F:ATP binding"/>
    <property type="evidence" value="ECO:0007669"/>
    <property type="project" value="UniProtKB-UniRule"/>
</dbReference>
<evidence type="ECO:0000259" key="11">
    <source>
        <dbReference type="Pfam" id="PF17946"/>
    </source>
</evidence>
<dbReference type="InterPro" id="IPR006697">
    <property type="entry name" value="RecC"/>
</dbReference>
<dbReference type="KEGG" id="xba:C7S18_20110"/>
<dbReference type="InterPro" id="IPR027417">
    <property type="entry name" value="P-loop_NTPase"/>
</dbReference>
<dbReference type="AlphaFoldDB" id="A0A2P1PWX0"/>
<keyword evidence="9 10" id="KW-0234">DNA repair</keyword>
<dbReference type="GO" id="GO:0000724">
    <property type="term" value="P:double-strand break repair via homologous recombination"/>
    <property type="evidence" value="ECO:0007669"/>
    <property type="project" value="UniProtKB-UniRule"/>
</dbReference>
<organism evidence="12 13">
    <name type="scientific">Ahniella affigens</name>
    <dbReference type="NCBI Taxonomy" id="2021234"/>
    <lineage>
        <taxon>Bacteria</taxon>
        <taxon>Pseudomonadati</taxon>
        <taxon>Pseudomonadota</taxon>
        <taxon>Gammaproteobacteria</taxon>
        <taxon>Lysobacterales</taxon>
        <taxon>Rhodanobacteraceae</taxon>
        <taxon>Ahniella</taxon>
    </lineage>
</organism>
<dbReference type="Gene3D" id="3.40.50.10930">
    <property type="match status" value="1"/>
</dbReference>
<dbReference type="GO" id="GO:0009338">
    <property type="term" value="C:exodeoxyribonuclease V complex"/>
    <property type="evidence" value="ECO:0007669"/>
    <property type="project" value="InterPro"/>
</dbReference>
<dbReference type="InterPro" id="IPR041500">
    <property type="entry name" value="RecC_C"/>
</dbReference>
<gene>
    <name evidence="10" type="primary">recC</name>
    <name evidence="12" type="ORF">C7S18_20110</name>
</gene>
<evidence type="ECO:0000256" key="6">
    <source>
        <dbReference type="ARBA" id="ARBA00022839"/>
    </source>
</evidence>
<keyword evidence="4 10" id="KW-0378">Hydrolase</keyword>
<feature type="domain" description="RecC C-terminal" evidence="11">
    <location>
        <begin position="757"/>
        <end position="992"/>
    </location>
</feature>
<dbReference type="PANTHER" id="PTHR30591">
    <property type="entry name" value="RECBCD ENZYME SUBUNIT RECC"/>
    <property type="match status" value="1"/>
</dbReference>
<evidence type="ECO:0000313" key="12">
    <source>
        <dbReference type="EMBL" id="AVP99332.1"/>
    </source>
</evidence>
<dbReference type="PIRSF" id="PIRSF000980">
    <property type="entry name" value="RecC"/>
    <property type="match status" value="1"/>
</dbReference>
<dbReference type="Gene3D" id="3.40.50.300">
    <property type="entry name" value="P-loop containing nucleotide triphosphate hydrolases"/>
    <property type="match status" value="2"/>
</dbReference>
<evidence type="ECO:0000256" key="5">
    <source>
        <dbReference type="ARBA" id="ARBA00022806"/>
    </source>
</evidence>
<keyword evidence="6 10" id="KW-0269">Exonuclease</keyword>
<dbReference type="InterPro" id="IPR011335">
    <property type="entry name" value="Restrct_endonuc-II-like"/>
</dbReference>